<protein>
    <submittedName>
        <fullName evidence="2">Uncharacterized protein</fullName>
    </submittedName>
</protein>
<proteinExistence type="predicted"/>
<comment type="caution">
    <text evidence="2">The sequence shown here is derived from an EMBL/GenBank/DDBJ whole genome shotgun (WGS) entry which is preliminary data.</text>
</comment>
<gene>
    <name evidence="2" type="ORF">NDU88_008998</name>
</gene>
<keyword evidence="3" id="KW-1185">Reference proteome</keyword>
<dbReference type="EMBL" id="JANPWB010000011">
    <property type="protein sequence ID" value="KAJ1130647.1"/>
    <property type="molecule type" value="Genomic_DNA"/>
</dbReference>
<dbReference type="Proteomes" id="UP001066276">
    <property type="component" value="Chromosome 7"/>
</dbReference>
<evidence type="ECO:0000313" key="3">
    <source>
        <dbReference type="Proteomes" id="UP001066276"/>
    </source>
</evidence>
<name>A0AAV7PQU9_PLEWA</name>
<feature type="region of interest" description="Disordered" evidence="1">
    <location>
        <begin position="1"/>
        <end position="59"/>
    </location>
</feature>
<evidence type="ECO:0000313" key="2">
    <source>
        <dbReference type="EMBL" id="KAJ1130647.1"/>
    </source>
</evidence>
<feature type="compositionally biased region" description="Low complexity" evidence="1">
    <location>
        <begin position="90"/>
        <end position="100"/>
    </location>
</feature>
<dbReference type="AlphaFoldDB" id="A0AAV7PQU9"/>
<reference evidence="2" key="1">
    <citation type="journal article" date="2022" name="bioRxiv">
        <title>Sequencing and chromosome-scale assembly of the giantPleurodeles waltlgenome.</title>
        <authorList>
            <person name="Brown T."/>
            <person name="Elewa A."/>
            <person name="Iarovenko S."/>
            <person name="Subramanian E."/>
            <person name="Araus A.J."/>
            <person name="Petzold A."/>
            <person name="Susuki M."/>
            <person name="Suzuki K.-i.T."/>
            <person name="Hayashi T."/>
            <person name="Toyoda A."/>
            <person name="Oliveira C."/>
            <person name="Osipova E."/>
            <person name="Leigh N.D."/>
            <person name="Simon A."/>
            <person name="Yun M.H."/>
        </authorList>
    </citation>
    <scope>NUCLEOTIDE SEQUENCE</scope>
    <source>
        <strain evidence="2">20211129_DDA</strain>
        <tissue evidence="2">Liver</tissue>
    </source>
</reference>
<accession>A0AAV7PQU9</accession>
<organism evidence="2 3">
    <name type="scientific">Pleurodeles waltl</name>
    <name type="common">Iberian ribbed newt</name>
    <dbReference type="NCBI Taxonomy" id="8319"/>
    <lineage>
        <taxon>Eukaryota</taxon>
        <taxon>Metazoa</taxon>
        <taxon>Chordata</taxon>
        <taxon>Craniata</taxon>
        <taxon>Vertebrata</taxon>
        <taxon>Euteleostomi</taxon>
        <taxon>Amphibia</taxon>
        <taxon>Batrachia</taxon>
        <taxon>Caudata</taxon>
        <taxon>Salamandroidea</taxon>
        <taxon>Salamandridae</taxon>
        <taxon>Pleurodelinae</taxon>
        <taxon>Pleurodeles</taxon>
    </lineage>
</organism>
<sequence>MDASDWVEQCRYEVSKSSSPNVPPDRPQRRKHHRKAPQEPGIDGVKGAPTPAQARLEQKQALTAATALWMDEGLPMSLISNGRHTDSESEASASETSSDTLPEVTPLTVDMLL</sequence>
<evidence type="ECO:0000256" key="1">
    <source>
        <dbReference type="SAM" id="MobiDB-lite"/>
    </source>
</evidence>
<feature type="region of interest" description="Disordered" evidence="1">
    <location>
        <begin position="77"/>
        <end position="113"/>
    </location>
</feature>